<dbReference type="Proteomes" id="UP001144805">
    <property type="component" value="Unassembled WGS sequence"/>
</dbReference>
<dbReference type="AlphaFoldDB" id="A0A9X3E469"/>
<comment type="caution">
    <text evidence="3">The sequence shown here is derived from an EMBL/GenBank/DDBJ whole genome shotgun (WGS) entry which is preliminary data.</text>
</comment>
<dbReference type="SUPFAM" id="SSF53328">
    <property type="entry name" value="Formyltransferase"/>
    <property type="match status" value="1"/>
</dbReference>
<dbReference type="PANTHER" id="PTHR11138:SF5">
    <property type="entry name" value="METHIONYL-TRNA FORMYLTRANSFERASE, MITOCHONDRIAL"/>
    <property type="match status" value="1"/>
</dbReference>
<protein>
    <submittedName>
        <fullName evidence="3">Formyltransferase family protein</fullName>
    </submittedName>
</protein>
<reference evidence="3" key="1">
    <citation type="submission" date="2022-11" db="EMBL/GenBank/DDBJ databases">
        <title>Biodiversity and phylogenetic relationships of bacteria.</title>
        <authorList>
            <person name="Machado R.A.R."/>
            <person name="Bhat A."/>
            <person name="Loulou A."/>
            <person name="Kallel S."/>
        </authorList>
    </citation>
    <scope>NUCLEOTIDE SEQUENCE</scope>
    <source>
        <strain evidence="3">K-TC2</strain>
    </source>
</reference>
<name>A0A9X3E469_9HYPH</name>
<evidence type="ECO:0000313" key="3">
    <source>
        <dbReference type="EMBL" id="MCX5570871.1"/>
    </source>
</evidence>
<evidence type="ECO:0000256" key="1">
    <source>
        <dbReference type="SAM" id="SignalP"/>
    </source>
</evidence>
<dbReference type="InterPro" id="IPR002376">
    <property type="entry name" value="Formyl_transf_N"/>
</dbReference>
<keyword evidence="1" id="KW-0732">Signal</keyword>
<feature type="signal peptide" evidence="1">
    <location>
        <begin position="1"/>
        <end position="16"/>
    </location>
</feature>
<dbReference type="Pfam" id="PF00551">
    <property type="entry name" value="Formyl_trans_N"/>
    <property type="match status" value="1"/>
</dbReference>
<feature type="chain" id="PRO_5040996255" evidence="1">
    <location>
        <begin position="17"/>
        <end position="312"/>
    </location>
</feature>
<sequence length="312" mass="34505">MALTALFLGSPSPAPAAVVARWLASGHRIAAFWTAAGHEDHWRHDRRLGRVAPQWSLGRRLRSAGVPRIEVPRLASWPDAVRLAREAGADVLISAYFEHRVPPEMLALFPGRAFNFHPSLLPRYRGPTPVQAMILDQAADAAGITLHLLAPAIDAGAIVAQTEVTFPQPRYSVSLAHAAADLVDAIPSFLAGRIAARPQDESRASYVRVQPARDFVLSEDLTAATIAWRCRAMPYFRAPAIRALPGRDAIGFVRELGPPTGAPPRAGWLSADFDAADRRVRVRLRFGGWRRLDRWRHFWMLRRTPVLNGPCR</sequence>
<dbReference type="Gene3D" id="3.40.50.12230">
    <property type="match status" value="1"/>
</dbReference>
<dbReference type="PANTHER" id="PTHR11138">
    <property type="entry name" value="METHIONYL-TRNA FORMYLTRANSFERASE"/>
    <property type="match status" value="1"/>
</dbReference>
<dbReference type="EMBL" id="JAPKNK010000007">
    <property type="protein sequence ID" value="MCX5570871.1"/>
    <property type="molecule type" value="Genomic_DNA"/>
</dbReference>
<evidence type="ECO:0000313" key="4">
    <source>
        <dbReference type="Proteomes" id="UP001144805"/>
    </source>
</evidence>
<evidence type="ECO:0000259" key="2">
    <source>
        <dbReference type="Pfam" id="PF00551"/>
    </source>
</evidence>
<dbReference type="RefSeq" id="WP_266339833.1">
    <property type="nucleotide sequence ID" value="NZ_JAPKNK010000007.1"/>
</dbReference>
<keyword evidence="4" id="KW-1185">Reference proteome</keyword>
<feature type="domain" description="Formyl transferase N-terminal" evidence="2">
    <location>
        <begin position="78"/>
        <end position="165"/>
    </location>
</feature>
<accession>A0A9X3E469</accession>
<gene>
    <name evidence="3" type="ORF">OSH07_16815</name>
</gene>
<dbReference type="InterPro" id="IPR036477">
    <property type="entry name" value="Formyl_transf_N_sf"/>
</dbReference>
<proteinExistence type="predicted"/>
<organism evidence="3 4">
    <name type="scientific">Kaistia nematophila</name>
    <dbReference type="NCBI Taxonomy" id="2994654"/>
    <lineage>
        <taxon>Bacteria</taxon>
        <taxon>Pseudomonadati</taxon>
        <taxon>Pseudomonadota</taxon>
        <taxon>Alphaproteobacteria</taxon>
        <taxon>Hyphomicrobiales</taxon>
        <taxon>Kaistiaceae</taxon>
        <taxon>Kaistia</taxon>
    </lineage>
</organism>
<dbReference type="GO" id="GO:0004479">
    <property type="term" value="F:methionyl-tRNA formyltransferase activity"/>
    <property type="evidence" value="ECO:0007669"/>
    <property type="project" value="TreeGrafter"/>
</dbReference>